<dbReference type="InterPro" id="IPR016181">
    <property type="entry name" value="Acyl_CoA_acyltransferase"/>
</dbReference>
<dbReference type="PANTHER" id="PTHR43792:SF1">
    <property type="entry name" value="N-ACETYLTRANSFERASE DOMAIN-CONTAINING PROTEIN"/>
    <property type="match status" value="1"/>
</dbReference>
<accession>A0A9W6SMZ4</accession>
<proteinExistence type="predicted"/>
<feature type="domain" description="N-acetyltransferase" evidence="1">
    <location>
        <begin position="14"/>
        <end position="170"/>
    </location>
</feature>
<dbReference type="Pfam" id="PF13302">
    <property type="entry name" value="Acetyltransf_3"/>
    <property type="match status" value="1"/>
</dbReference>
<dbReference type="EMBL" id="BSTX01000002">
    <property type="protein sequence ID" value="GLZ78855.1"/>
    <property type="molecule type" value="Genomic_DNA"/>
</dbReference>
<dbReference type="AlphaFoldDB" id="A0A9W6SMZ4"/>
<dbReference type="InterPro" id="IPR000182">
    <property type="entry name" value="GNAT_dom"/>
</dbReference>
<protein>
    <submittedName>
        <fullName evidence="2">N-acetyltransferase</fullName>
    </submittedName>
</protein>
<dbReference type="InterPro" id="IPR051531">
    <property type="entry name" value="N-acetyltransferase"/>
</dbReference>
<comment type="caution">
    <text evidence="2">The sequence shown here is derived from an EMBL/GenBank/DDBJ whole genome shotgun (WGS) entry which is preliminary data.</text>
</comment>
<dbReference type="SUPFAM" id="SSF55729">
    <property type="entry name" value="Acyl-CoA N-acyltransferases (Nat)"/>
    <property type="match status" value="1"/>
</dbReference>
<dbReference type="PROSITE" id="PS51186">
    <property type="entry name" value="GNAT"/>
    <property type="match status" value="1"/>
</dbReference>
<reference evidence="2" key="1">
    <citation type="submission" date="2023-03" db="EMBL/GenBank/DDBJ databases">
        <title>Actinorhabdospora filicis NBRC 111898.</title>
        <authorList>
            <person name="Ichikawa N."/>
            <person name="Sato H."/>
            <person name="Tonouchi N."/>
        </authorList>
    </citation>
    <scope>NUCLEOTIDE SEQUENCE</scope>
    <source>
        <strain evidence="2">NBRC 111898</strain>
    </source>
</reference>
<dbReference type="Proteomes" id="UP001165079">
    <property type="component" value="Unassembled WGS sequence"/>
</dbReference>
<organism evidence="2 3">
    <name type="scientific">Actinorhabdospora filicis</name>
    <dbReference type="NCBI Taxonomy" id="1785913"/>
    <lineage>
        <taxon>Bacteria</taxon>
        <taxon>Bacillati</taxon>
        <taxon>Actinomycetota</taxon>
        <taxon>Actinomycetes</taxon>
        <taxon>Micromonosporales</taxon>
        <taxon>Micromonosporaceae</taxon>
        <taxon>Actinorhabdospora</taxon>
    </lineage>
</organism>
<dbReference type="GO" id="GO:0016747">
    <property type="term" value="F:acyltransferase activity, transferring groups other than amino-acyl groups"/>
    <property type="evidence" value="ECO:0007669"/>
    <property type="project" value="InterPro"/>
</dbReference>
<name>A0A9W6SMZ4_9ACTN</name>
<keyword evidence="3" id="KW-1185">Reference proteome</keyword>
<dbReference type="Gene3D" id="3.40.630.30">
    <property type="match status" value="1"/>
</dbReference>
<evidence type="ECO:0000259" key="1">
    <source>
        <dbReference type="PROSITE" id="PS51186"/>
    </source>
</evidence>
<dbReference type="PANTHER" id="PTHR43792">
    <property type="entry name" value="GNAT FAMILY, PUTATIVE (AFU_ORTHOLOGUE AFUA_3G00765)-RELATED-RELATED"/>
    <property type="match status" value="1"/>
</dbReference>
<gene>
    <name evidence="2" type="ORF">Afil01_36620</name>
</gene>
<sequence>MDHAPAPEFATERLLLRRWRESDREPWAAMSADPAVMKYFQSTLTRAQSELFAERVEERFEQNGFGLWALEVAATGEFIGFTGLNPATFEAPFTPALEIAWRLARPAWGHGYATEAARACLDFAFTTLGREEIVAFTATVNTRSMAVMERLGMVRDPGDDFDHPMVPPWTHSHLVRHVLYRMRSADWTPRG</sequence>
<evidence type="ECO:0000313" key="2">
    <source>
        <dbReference type="EMBL" id="GLZ78855.1"/>
    </source>
</evidence>
<evidence type="ECO:0000313" key="3">
    <source>
        <dbReference type="Proteomes" id="UP001165079"/>
    </source>
</evidence>
<dbReference type="RefSeq" id="WP_285663992.1">
    <property type="nucleotide sequence ID" value="NZ_BSTX01000002.1"/>
</dbReference>